<evidence type="ECO:0000313" key="1">
    <source>
        <dbReference type="EMBL" id="CAA9260623.1"/>
    </source>
</evidence>
<dbReference type="PROSITE" id="PS51257">
    <property type="entry name" value="PROKAR_LIPOPROTEIN"/>
    <property type="match status" value="1"/>
</dbReference>
<protein>
    <submittedName>
        <fullName evidence="1">Uncharacterized protein</fullName>
    </submittedName>
</protein>
<dbReference type="AlphaFoldDB" id="A0A6J4ISB0"/>
<sequence>MQRILYLLLLAGYLMVACRTGKKEAPATGGVPAGGVPTEGVPAGHALTFGSGGGFTGAVTTYTLHPDGQLYRTKTFNATTGPELIGKLDRELTAGFFKKAADLLGRTPAFHHPDNQYYFVKLGAGEAQPSITWGSPEHPAPAGVEAFYQELMQHTQVTR</sequence>
<organism evidence="1">
    <name type="scientific">uncultured Cytophagales bacterium</name>
    <dbReference type="NCBI Taxonomy" id="158755"/>
    <lineage>
        <taxon>Bacteria</taxon>
        <taxon>Pseudomonadati</taxon>
        <taxon>Bacteroidota</taxon>
        <taxon>Sphingobacteriia</taxon>
        <taxon>Sphingobacteriales</taxon>
        <taxon>environmental samples</taxon>
    </lineage>
</organism>
<proteinExistence type="predicted"/>
<reference evidence="1" key="1">
    <citation type="submission" date="2020-02" db="EMBL/GenBank/DDBJ databases">
        <authorList>
            <person name="Meier V. D."/>
        </authorList>
    </citation>
    <scope>NUCLEOTIDE SEQUENCE</scope>
    <source>
        <strain evidence="1">AVDCRST_MAG56</strain>
    </source>
</reference>
<gene>
    <name evidence="1" type="ORF">AVDCRST_MAG56-2516</name>
</gene>
<accession>A0A6J4ISB0</accession>
<dbReference type="EMBL" id="CADCTQ010000220">
    <property type="protein sequence ID" value="CAA9260623.1"/>
    <property type="molecule type" value="Genomic_DNA"/>
</dbReference>
<name>A0A6J4ISB0_9SPHI</name>